<organism evidence="2 3">
    <name type="scientific">Hydra vulgaris</name>
    <name type="common">Hydra</name>
    <name type="synonym">Hydra attenuata</name>
    <dbReference type="NCBI Taxonomy" id="6087"/>
    <lineage>
        <taxon>Eukaryota</taxon>
        <taxon>Metazoa</taxon>
        <taxon>Cnidaria</taxon>
        <taxon>Hydrozoa</taxon>
        <taxon>Hydroidolina</taxon>
        <taxon>Anthoathecata</taxon>
        <taxon>Aplanulata</taxon>
        <taxon>Hydridae</taxon>
        <taxon>Hydra</taxon>
    </lineage>
</organism>
<evidence type="ECO:0000313" key="3">
    <source>
        <dbReference type="RefSeq" id="XP_065644998.1"/>
    </source>
</evidence>
<dbReference type="Gene3D" id="1.20.1270.60">
    <property type="entry name" value="Arfaptin homology (AH) domain/BAR domain"/>
    <property type="match status" value="1"/>
</dbReference>
<feature type="region of interest" description="Disordered" evidence="1">
    <location>
        <begin position="389"/>
        <end position="457"/>
    </location>
</feature>
<gene>
    <name evidence="3" type="primary">LOC101234344</name>
</gene>
<sequence length="457" mass="51682">MISMPKINAYNLLDFAVSKEKRVYDCLLEVAIEQRNASLALMQWIQVDSNTSLKNAISSLDEIYRMWLDVQIEFVNESKLFQHGLNDILKVEAELATIQNHIKDNTEKKKFIINSQSIKKLDKSNEIYLNRLEEDIIEAKSVLKSKKYKAEVQKNTVLKNSLLFLMKSHLKLARKSESIFLTAIDIIEKISDFPCESKDLENIFEPQQTAKKSDSTLTKSSTRNESDDYIKANKPRTISAPDFNTCVSTIKNAKKSDSILPKSLPRNESDGYIMANKPRTISAPEFKTFAPTIGNDNFGEEIREELSKYFQSSDYYVPIHDNNDENRSNNYSCSESINSNSYDSSNYELESKNVTVLSKTCSIEKSKDLIQVIFPFDKEFSLKPTSKLSANLSPKLSPNPSPKLSPKSLPKLSHVPSPKQSPNSSPKLSPNPSQKLLRKTSPGVSPRFTPDVSSKHS</sequence>
<feature type="compositionally biased region" description="Low complexity" evidence="1">
    <location>
        <begin position="404"/>
        <end position="435"/>
    </location>
</feature>
<reference evidence="3" key="2">
    <citation type="submission" date="2025-08" db="UniProtKB">
        <authorList>
            <consortium name="RefSeq"/>
        </authorList>
    </citation>
    <scope>IDENTIFICATION</scope>
</reference>
<dbReference type="RefSeq" id="XP_065644998.1">
    <property type="nucleotide sequence ID" value="XM_065788926.1"/>
</dbReference>
<keyword evidence="3" id="KW-0808">Transferase</keyword>
<reference evidence="2" key="1">
    <citation type="submission" date="2025-05" db="UniProtKB">
        <authorList>
            <consortium name="RefSeq"/>
        </authorList>
    </citation>
    <scope>NUCLEOTIDE SEQUENCE [LARGE SCALE GENOMIC DNA]</scope>
</reference>
<dbReference type="GO" id="GO:0016301">
    <property type="term" value="F:kinase activity"/>
    <property type="evidence" value="ECO:0007669"/>
    <property type="project" value="UniProtKB-KW"/>
</dbReference>
<keyword evidence="3" id="KW-0418">Kinase</keyword>
<keyword evidence="2" id="KW-1185">Reference proteome</keyword>
<protein>
    <submittedName>
        <fullName evidence="3">Inactive protein tyrosine kinase pTKL isoform X4</fullName>
    </submittedName>
</protein>
<dbReference type="Proteomes" id="UP001652625">
    <property type="component" value="Chromosome 01"/>
</dbReference>
<accession>A0ABM4B817</accession>
<feature type="region of interest" description="Disordered" evidence="1">
    <location>
        <begin position="206"/>
        <end position="234"/>
    </location>
</feature>
<dbReference type="GeneID" id="101234344"/>
<dbReference type="InterPro" id="IPR027267">
    <property type="entry name" value="AH/BAR_dom_sf"/>
</dbReference>
<feature type="compositionally biased region" description="Basic and acidic residues" evidence="1">
    <location>
        <begin position="222"/>
        <end position="231"/>
    </location>
</feature>
<proteinExistence type="predicted"/>
<evidence type="ECO:0000313" key="2">
    <source>
        <dbReference type="Proteomes" id="UP001652625"/>
    </source>
</evidence>
<name>A0ABM4B817_HYDVU</name>
<evidence type="ECO:0000256" key="1">
    <source>
        <dbReference type="SAM" id="MobiDB-lite"/>
    </source>
</evidence>